<feature type="region of interest" description="Disordered" evidence="2">
    <location>
        <begin position="1"/>
        <end position="90"/>
    </location>
</feature>
<proteinExistence type="predicted"/>
<evidence type="ECO:0000256" key="2">
    <source>
        <dbReference type="SAM" id="MobiDB-lite"/>
    </source>
</evidence>
<feature type="compositionally biased region" description="Low complexity" evidence="2">
    <location>
        <begin position="207"/>
        <end position="226"/>
    </location>
</feature>
<organism evidence="4 5">
    <name type="scientific">Talaromyces proteolyticus</name>
    <dbReference type="NCBI Taxonomy" id="1131652"/>
    <lineage>
        <taxon>Eukaryota</taxon>
        <taxon>Fungi</taxon>
        <taxon>Dikarya</taxon>
        <taxon>Ascomycota</taxon>
        <taxon>Pezizomycotina</taxon>
        <taxon>Eurotiomycetes</taxon>
        <taxon>Eurotiomycetidae</taxon>
        <taxon>Eurotiales</taxon>
        <taxon>Trichocomaceae</taxon>
        <taxon>Talaromyces</taxon>
        <taxon>Talaromyces sect. Bacilispori</taxon>
    </lineage>
</organism>
<dbReference type="RefSeq" id="XP_046073899.1">
    <property type="nucleotide sequence ID" value="XM_046215598.1"/>
</dbReference>
<keyword evidence="1" id="KW-0175">Coiled coil</keyword>
<accession>A0AAD4Q2C9</accession>
<name>A0AAD4Q2C9_9EURO</name>
<comment type="caution">
    <text evidence="4">The sequence shown here is derived from an EMBL/GenBank/DDBJ whole genome shotgun (WGS) entry which is preliminary data.</text>
</comment>
<feature type="domain" description="BZIP" evidence="3">
    <location>
        <begin position="75"/>
        <end position="89"/>
    </location>
</feature>
<evidence type="ECO:0000313" key="5">
    <source>
        <dbReference type="Proteomes" id="UP001201262"/>
    </source>
</evidence>
<dbReference type="InterPro" id="IPR004827">
    <property type="entry name" value="bZIP"/>
</dbReference>
<dbReference type="GeneID" id="70245885"/>
<dbReference type="EMBL" id="JAJTJA010000004">
    <property type="protein sequence ID" value="KAH8700193.1"/>
    <property type="molecule type" value="Genomic_DNA"/>
</dbReference>
<evidence type="ECO:0000313" key="4">
    <source>
        <dbReference type="EMBL" id="KAH8700193.1"/>
    </source>
</evidence>
<dbReference type="Proteomes" id="UP001201262">
    <property type="component" value="Unassembled WGS sequence"/>
</dbReference>
<dbReference type="GO" id="GO:0003700">
    <property type="term" value="F:DNA-binding transcription factor activity"/>
    <property type="evidence" value="ECO:0007669"/>
    <property type="project" value="InterPro"/>
</dbReference>
<dbReference type="PROSITE" id="PS00036">
    <property type="entry name" value="BZIP_BASIC"/>
    <property type="match status" value="1"/>
</dbReference>
<sequence length="244" mass="26576">MTPGLLQPPGQTQLDSQTPLIAMDSLSRTPSRMGSSRYGDDQVSLPGPPEMLSQNGPMIPVTIDLKSGSRSQAEKRKANSDASRRFRNRKKNEAVLEQRISQLMEQLQSVTEQRDFYRSERDFFRDNLGRHVGSGQIPPRPASPRNYRAGLGQTGGNTIKMERMSKSAGASPSLVPLQTQPPSLPMPLPQSAQNSPYASPTVSQHRSYSSAWPSGPGASGESGASAHGQYRPADIGYVNTWSRP</sequence>
<dbReference type="AlphaFoldDB" id="A0AAD4Q2C9"/>
<feature type="compositionally biased region" description="Polar residues" evidence="2">
    <location>
        <begin position="9"/>
        <end position="19"/>
    </location>
</feature>
<gene>
    <name evidence="4" type="ORF">BGW36DRAFT_373621</name>
</gene>
<protein>
    <recommendedName>
        <fullName evidence="3">BZIP domain-containing protein</fullName>
    </recommendedName>
</protein>
<evidence type="ECO:0000256" key="1">
    <source>
        <dbReference type="SAM" id="Coils"/>
    </source>
</evidence>
<feature type="compositionally biased region" description="Basic and acidic residues" evidence="2">
    <location>
        <begin position="72"/>
        <end position="84"/>
    </location>
</feature>
<feature type="region of interest" description="Disordered" evidence="2">
    <location>
        <begin position="128"/>
        <end position="244"/>
    </location>
</feature>
<feature type="compositionally biased region" description="Polar residues" evidence="2">
    <location>
        <begin position="191"/>
        <end position="206"/>
    </location>
</feature>
<reference evidence="4" key="1">
    <citation type="submission" date="2021-12" db="EMBL/GenBank/DDBJ databases">
        <title>Convergent genome expansion in fungi linked to evolution of root-endophyte symbiosis.</title>
        <authorList>
            <consortium name="DOE Joint Genome Institute"/>
            <person name="Ke Y.-H."/>
            <person name="Bonito G."/>
            <person name="Liao H.-L."/>
            <person name="Looney B."/>
            <person name="Rojas-Flechas A."/>
            <person name="Nash J."/>
            <person name="Hameed K."/>
            <person name="Schadt C."/>
            <person name="Martin F."/>
            <person name="Crous P.W."/>
            <person name="Miettinen O."/>
            <person name="Magnuson J.K."/>
            <person name="Labbe J."/>
            <person name="Jacobson D."/>
            <person name="Doktycz M.J."/>
            <person name="Veneault-Fourrey C."/>
            <person name="Kuo A."/>
            <person name="Mondo S."/>
            <person name="Calhoun S."/>
            <person name="Riley R."/>
            <person name="Ohm R."/>
            <person name="LaButti K."/>
            <person name="Andreopoulos B."/>
            <person name="Pangilinan J."/>
            <person name="Nolan M."/>
            <person name="Tritt A."/>
            <person name="Clum A."/>
            <person name="Lipzen A."/>
            <person name="Daum C."/>
            <person name="Barry K."/>
            <person name="Grigoriev I.V."/>
            <person name="Vilgalys R."/>
        </authorList>
    </citation>
    <scope>NUCLEOTIDE SEQUENCE</scope>
    <source>
        <strain evidence="4">PMI_201</strain>
    </source>
</reference>
<evidence type="ECO:0000259" key="3">
    <source>
        <dbReference type="PROSITE" id="PS00036"/>
    </source>
</evidence>
<keyword evidence="5" id="KW-1185">Reference proteome</keyword>
<feature type="coiled-coil region" evidence="1">
    <location>
        <begin position="93"/>
        <end position="120"/>
    </location>
</feature>